<proteinExistence type="predicted"/>
<protein>
    <submittedName>
        <fullName evidence="1">Uncharacterized protein</fullName>
    </submittedName>
</protein>
<dbReference type="OrthoDB" id="10004531at2"/>
<accession>A0A443Z5X0</accession>
<dbReference type="EMBL" id="RSFE01000002">
    <property type="protein sequence ID" value="RWU12142.1"/>
    <property type="molecule type" value="Genomic_DNA"/>
</dbReference>
<reference evidence="1 2" key="1">
    <citation type="submission" date="2018-12" db="EMBL/GenBank/DDBJ databases">
        <authorList>
            <person name="Li A."/>
            <person name="Zhang M."/>
            <person name="Zhu H."/>
        </authorList>
    </citation>
    <scope>NUCLEOTIDE SEQUENCE [LARGE SCALE GENOMIC DNA]</scope>
    <source>
        <strain evidence="1 2">R04H25</strain>
    </source>
</reference>
<keyword evidence="2" id="KW-1185">Reference proteome</keyword>
<dbReference type="Proteomes" id="UP000288789">
    <property type="component" value="Unassembled WGS sequence"/>
</dbReference>
<gene>
    <name evidence="1" type="ORF">EGC76_02845</name>
</gene>
<sequence>MALLRFGIVTVIFSLLWLAPRAEINAVDGYHLEQTAVELNVSSERNLLDEPDYALLTHTNPLQSTYSYQPEIGTAVAAFSYIVSSNPARAPPVLD</sequence>
<evidence type="ECO:0000313" key="2">
    <source>
        <dbReference type="Proteomes" id="UP000288789"/>
    </source>
</evidence>
<evidence type="ECO:0000313" key="1">
    <source>
        <dbReference type="EMBL" id="RWU12142.1"/>
    </source>
</evidence>
<dbReference type="AlphaFoldDB" id="A0A443Z5X0"/>
<dbReference type="RefSeq" id="WP_128351508.1">
    <property type="nucleotide sequence ID" value="NZ_CAXBCQ010000027.1"/>
</dbReference>
<name>A0A443Z5X0_9GAMM</name>
<comment type="caution">
    <text evidence="1">The sequence shown here is derived from an EMBL/GenBank/DDBJ whole genome shotgun (WGS) entry which is preliminary data.</text>
</comment>
<organism evidence="1 2">
    <name type="scientific">Pseudidiomarina gelatinasegens</name>
    <dbReference type="NCBI Taxonomy" id="2487740"/>
    <lineage>
        <taxon>Bacteria</taxon>
        <taxon>Pseudomonadati</taxon>
        <taxon>Pseudomonadota</taxon>
        <taxon>Gammaproteobacteria</taxon>
        <taxon>Alteromonadales</taxon>
        <taxon>Idiomarinaceae</taxon>
        <taxon>Pseudidiomarina</taxon>
    </lineage>
</organism>